<name>R7Q6U5_CHOCR</name>
<dbReference type="AlphaFoldDB" id="R7Q6U5"/>
<sequence length="113" mass="12760">MECGPLVSNRFVVLAVLSGAELAEVFCRTRTDISEKFKSYAPDLSLSEADIEKDDGVFVFVMAECIRWIADRYCHARRGFRELRLVLRWGVKVTASSLIPFHMWEASRAGGNS</sequence>
<protein>
    <submittedName>
        <fullName evidence="1">Uncharacterized protein</fullName>
    </submittedName>
</protein>
<dbReference type="GeneID" id="17321317"/>
<evidence type="ECO:0000313" key="1">
    <source>
        <dbReference type="EMBL" id="CDF33759.1"/>
    </source>
</evidence>
<dbReference type="Gramene" id="CDF33759">
    <property type="protein sequence ID" value="CDF33759"/>
    <property type="gene ID" value="CHC_T00002559001"/>
</dbReference>
<organism evidence="1 2">
    <name type="scientific">Chondrus crispus</name>
    <name type="common">Carrageen Irish moss</name>
    <name type="synonym">Polymorpha crispa</name>
    <dbReference type="NCBI Taxonomy" id="2769"/>
    <lineage>
        <taxon>Eukaryota</taxon>
        <taxon>Rhodophyta</taxon>
        <taxon>Florideophyceae</taxon>
        <taxon>Rhodymeniophycidae</taxon>
        <taxon>Gigartinales</taxon>
        <taxon>Gigartinaceae</taxon>
        <taxon>Chondrus</taxon>
    </lineage>
</organism>
<keyword evidence="2" id="KW-1185">Reference proteome</keyword>
<dbReference type="EMBL" id="HG001657">
    <property type="protein sequence ID" value="CDF33759.1"/>
    <property type="molecule type" value="Genomic_DNA"/>
</dbReference>
<gene>
    <name evidence="1" type="ORF">CHC_T00002559001</name>
</gene>
<dbReference type="RefSeq" id="XP_005713577.1">
    <property type="nucleotide sequence ID" value="XM_005713520.1"/>
</dbReference>
<proteinExistence type="predicted"/>
<accession>R7Q6U5</accession>
<reference evidence="2" key="1">
    <citation type="journal article" date="2013" name="Proc. Natl. Acad. Sci. U.S.A.">
        <title>Genome structure and metabolic features in the red seaweed Chondrus crispus shed light on evolution of the Archaeplastida.</title>
        <authorList>
            <person name="Collen J."/>
            <person name="Porcel B."/>
            <person name="Carre W."/>
            <person name="Ball S.G."/>
            <person name="Chaparro C."/>
            <person name="Tonon T."/>
            <person name="Barbeyron T."/>
            <person name="Michel G."/>
            <person name="Noel B."/>
            <person name="Valentin K."/>
            <person name="Elias M."/>
            <person name="Artiguenave F."/>
            <person name="Arun A."/>
            <person name="Aury J.M."/>
            <person name="Barbosa-Neto J.F."/>
            <person name="Bothwell J.H."/>
            <person name="Bouget F.Y."/>
            <person name="Brillet L."/>
            <person name="Cabello-Hurtado F."/>
            <person name="Capella-Gutierrez S."/>
            <person name="Charrier B."/>
            <person name="Cladiere L."/>
            <person name="Cock J.M."/>
            <person name="Coelho S.M."/>
            <person name="Colleoni C."/>
            <person name="Czjzek M."/>
            <person name="Da Silva C."/>
            <person name="Delage L."/>
            <person name="Denoeud F."/>
            <person name="Deschamps P."/>
            <person name="Dittami S.M."/>
            <person name="Gabaldon T."/>
            <person name="Gachon C.M."/>
            <person name="Groisillier A."/>
            <person name="Herve C."/>
            <person name="Jabbari K."/>
            <person name="Katinka M."/>
            <person name="Kloareg B."/>
            <person name="Kowalczyk N."/>
            <person name="Labadie K."/>
            <person name="Leblanc C."/>
            <person name="Lopez P.J."/>
            <person name="McLachlan D.H."/>
            <person name="Meslet-Cladiere L."/>
            <person name="Moustafa A."/>
            <person name="Nehr Z."/>
            <person name="Nyvall Collen P."/>
            <person name="Panaud O."/>
            <person name="Partensky F."/>
            <person name="Poulain J."/>
            <person name="Rensing S.A."/>
            <person name="Rousvoal S."/>
            <person name="Samson G."/>
            <person name="Symeonidi A."/>
            <person name="Weissenbach J."/>
            <person name="Zambounis A."/>
            <person name="Wincker P."/>
            <person name="Boyen C."/>
        </authorList>
    </citation>
    <scope>NUCLEOTIDE SEQUENCE [LARGE SCALE GENOMIC DNA]</scope>
    <source>
        <strain evidence="2">cv. Stackhouse</strain>
    </source>
</reference>
<dbReference type="Proteomes" id="UP000012073">
    <property type="component" value="Unassembled WGS sequence"/>
</dbReference>
<evidence type="ECO:0000313" key="2">
    <source>
        <dbReference type="Proteomes" id="UP000012073"/>
    </source>
</evidence>
<dbReference type="KEGG" id="ccp:CHC_T00002559001"/>